<proteinExistence type="predicted"/>
<evidence type="ECO:0000313" key="2">
    <source>
        <dbReference type="Proteomes" id="UP001060085"/>
    </source>
</evidence>
<evidence type="ECO:0000313" key="1">
    <source>
        <dbReference type="EMBL" id="KAI5656574.1"/>
    </source>
</evidence>
<dbReference type="Proteomes" id="UP001060085">
    <property type="component" value="Linkage Group LG06"/>
</dbReference>
<protein>
    <submittedName>
        <fullName evidence="1">Uncharacterized protein</fullName>
    </submittedName>
</protein>
<organism evidence="1 2">
    <name type="scientific">Catharanthus roseus</name>
    <name type="common">Madagascar periwinkle</name>
    <name type="synonym">Vinca rosea</name>
    <dbReference type="NCBI Taxonomy" id="4058"/>
    <lineage>
        <taxon>Eukaryota</taxon>
        <taxon>Viridiplantae</taxon>
        <taxon>Streptophyta</taxon>
        <taxon>Embryophyta</taxon>
        <taxon>Tracheophyta</taxon>
        <taxon>Spermatophyta</taxon>
        <taxon>Magnoliopsida</taxon>
        <taxon>eudicotyledons</taxon>
        <taxon>Gunneridae</taxon>
        <taxon>Pentapetalae</taxon>
        <taxon>asterids</taxon>
        <taxon>lamiids</taxon>
        <taxon>Gentianales</taxon>
        <taxon>Apocynaceae</taxon>
        <taxon>Rauvolfioideae</taxon>
        <taxon>Vinceae</taxon>
        <taxon>Catharanthinae</taxon>
        <taxon>Catharanthus</taxon>
    </lineage>
</organism>
<name>A0ACC0A6X9_CATRO</name>
<accession>A0ACC0A6X9</accession>
<sequence length="217" mass="24565">MGSGPPIDDLVESGTIRLLNWNDSMTNIQLGMRFIDKVQAISAVLANNPEIPLSNIIQEVQYMSKRIFDCRPYMTLGCEHGEGRKKKARLDGDVDDDEDEEEEVPAIGLRRAAQNILHLVIPLNLECPISGAPSTVITKGRRKKNATKRDKSLGAHTDCPYKNEEIKRIWIEIRVCERFYEILRGCAHWNGLHLGIAEWMYMVISSSWPTHSIYASS</sequence>
<keyword evidence="2" id="KW-1185">Reference proteome</keyword>
<gene>
    <name evidence="1" type="ORF">M9H77_25367</name>
</gene>
<comment type="caution">
    <text evidence="1">The sequence shown here is derived from an EMBL/GenBank/DDBJ whole genome shotgun (WGS) entry which is preliminary data.</text>
</comment>
<dbReference type="EMBL" id="CM044706">
    <property type="protein sequence ID" value="KAI5656574.1"/>
    <property type="molecule type" value="Genomic_DNA"/>
</dbReference>
<reference evidence="2" key="1">
    <citation type="journal article" date="2023" name="Nat. Plants">
        <title>Single-cell RNA sequencing provides a high-resolution roadmap for understanding the multicellular compartmentation of specialized metabolism.</title>
        <authorList>
            <person name="Sun S."/>
            <person name="Shen X."/>
            <person name="Li Y."/>
            <person name="Li Y."/>
            <person name="Wang S."/>
            <person name="Li R."/>
            <person name="Zhang H."/>
            <person name="Shen G."/>
            <person name="Guo B."/>
            <person name="Wei J."/>
            <person name="Xu J."/>
            <person name="St-Pierre B."/>
            <person name="Chen S."/>
            <person name="Sun C."/>
        </authorList>
    </citation>
    <scope>NUCLEOTIDE SEQUENCE [LARGE SCALE GENOMIC DNA]</scope>
</reference>